<dbReference type="HOGENOM" id="CLU_028458_5_2_9"/>
<organism evidence="4 5">
    <name type="scientific">Desulfosporosinus orientis (strain ATCC 19365 / DSM 765 / NCIMB 8382 / VKM B-1628 / Singapore I)</name>
    <name type="common">Desulfotomaculum orientis</name>
    <dbReference type="NCBI Taxonomy" id="768706"/>
    <lineage>
        <taxon>Bacteria</taxon>
        <taxon>Bacillati</taxon>
        <taxon>Bacillota</taxon>
        <taxon>Clostridia</taxon>
        <taxon>Eubacteriales</taxon>
        <taxon>Desulfitobacteriaceae</taxon>
        <taxon>Desulfosporosinus</taxon>
    </lineage>
</organism>
<dbReference type="AlphaFoldDB" id="G7WI93"/>
<dbReference type="PANTHER" id="PTHR11820">
    <property type="entry name" value="ACYLPYRUVASE"/>
    <property type="match status" value="1"/>
</dbReference>
<keyword evidence="2" id="KW-0479">Metal-binding</keyword>
<dbReference type="InterPro" id="IPR011234">
    <property type="entry name" value="Fumarylacetoacetase-like_C"/>
</dbReference>
<evidence type="ECO:0000256" key="1">
    <source>
        <dbReference type="ARBA" id="ARBA00010211"/>
    </source>
</evidence>
<dbReference type="Pfam" id="PF01557">
    <property type="entry name" value="FAA_hydrolase"/>
    <property type="match status" value="1"/>
</dbReference>
<dbReference type="RefSeq" id="WP_014185349.1">
    <property type="nucleotide sequence ID" value="NC_016584.1"/>
</dbReference>
<comment type="similarity">
    <text evidence="1">Belongs to the FAH family.</text>
</comment>
<dbReference type="eggNOG" id="COG0179">
    <property type="taxonomic scope" value="Bacteria"/>
</dbReference>
<reference evidence="4 5" key="2">
    <citation type="journal article" date="2012" name="J. Bacteriol.">
        <title>Complete genome sequences of Desulfosporosinus orientis DSM765T, Desulfosporosinus youngiae DSM17734T, Desulfosporosinus meridiei DSM13257T, and Desulfosporosinus acidiphilus DSM22704T.</title>
        <authorList>
            <person name="Pester M."/>
            <person name="Brambilla E."/>
            <person name="Alazard D."/>
            <person name="Rattei T."/>
            <person name="Weinmaier T."/>
            <person name="Han J."/>
            <person name="Lucas S."/>
            <person name="Lapidus A."/>
            <person name="Cheng J.F."/>
            <person name="Goodwin L."/>
            <person name="Pitluck S."/>
            <person name="Peters L."/>
            <person name="Ovchinnikova G."/>
            <person name="Teshima H."/>
            <person name="Detter J.C."/>
            <person name="Han C.S."/>
            <person name="Tapia R."/>
            <person name="Land M.L."/>
            <person name="Hauser L."/>
            <person name="Kyrpides N.C."/>
            <person name="Ivanova N.N."/>
            <person name="Pagani I."/>
            <person name="Huntmann M."/>
            <person name="Wei C.L."/>
            <person name="Davenport K.W."/>
            <person name="Daligault H."/>
            <person name="Chain P.S."/>
            <person name="Chen A."/>
            <person name="Mavromatis K."/>
            <person name="Markowitz V."/>
            <person name="Szeto E."/>
            <person name="Mikhailova N."/>
            <person name="Pati A."/>
            <person name="Wagner M."/>
            <person name="Woyke T."/>
            <person name="Ollivier B."/>
            <person name="Klenk H.P."/>
            <person name="Spring S."/>
            <person name="Loy A."/>
        </authorList>
    </citation>
    <scope>NUCLEOTIDE SEQUENCE [LARGE SCALE GENOMIC DNA]</scope>
    <source>
        <strain evidence="5">ATCC 19365 / DSM 765 / NCIMB 8382 / VKM B-1628</strain>
    </source>
</reference>
<dbReference type="STRING" id="768706.Desor_3019"/>
<feature type="domain" description="Fumarylacetoacetase-like C-terminal" evidence="3">
    <location>
        <begin position="6"/>
        <end position="201"/>
    </location>
</feature>
<proteinExistence type="inferred from homology"/>
<evidence type="ECO:0000259" key="3">
    <source>
        <dbReference type="Pfam" id="PF01557"/>
    </source>
</evidence>
<dbReference type="PANTHER" id="PTHR11820:SF7">
    <property type="entry name" value="ACYLPYRUVASE FAHD1, MITOCHONDRIAL"/>
    <property type="match status" value="1"/>
</dbReference>
<dbReference type="OrthoDB" id="9805307at2"/>
<dbReference type="EMBL" id="CP003108">
    <property type="protein sequence ID" value="AET68541.1"/>
    <property type="molecule type" value="Genomic_DNA"/>
</dbReference>
<accession>G7WI93</accession>
<evidence type="ECO:0000313" key="5">
    <source>
        <dbReference type="Proteomes" id="UP000006346"/>
    </source>
</evidence>
<dbReference type="GO" id="GO:0018773">
    <property type="term" value="F:acetylpyruvate hydrolase activity"/>
    <property type="evidence" value="ECO:0007669"/>
    <property type="project" value="TreeGrafter"/>
</dbReference>
<dbReference type="PATRIC" id="fig|768706.3.peg.3034"/>
<protein>
    <submittedName>
        <fullName evidence="4">2-keto-4-pentenoate hydratase/2-oxohepta-3-ene-1,7-dioic acid hydratase</fullName>
    </submittedName>
</protein>
<gene>
    <name evidence="4" type="ordered locus">Desor_3019</name>
</gene>
<reference evidence="5" key="1">
    <citation type="submission" date="2011-11" db="EMBL/GenBank/DDBJ databases">
        <title>Complete sequence of Desulfosporosinus orientis DSM 765.</title>
        <authorList>
            <person name="Lucas S."/>
            <person name="Han J."/>
            <person name="Lapidus A."/>
            <person name="Cheng J.-F."/>
            <person name="Goodwin L."/>
            <person name="Pitluck S."/>
            <person name="Peters L."/>
            <person name="Ovchinnikova G."/>
            <person name="Teshima H."/>
            <person name="Detter J.C."/>
            <person name="Han C."/>
            <person name="Tapia R."/>
            <person name="Land M."/>
            <person name="Hauser L."/>
            <person name="Kyrpides N."/>
            <person name="Ivanova N."/>
            <person name="Pagani I."/>
            <person name="Pester M."/>
            <person name="Spring S."/>
            <person name="Ollivier B."/>
            <person name="Rattei T."/>
            <person name="Klenk H.-P."/>
            <person name="Wagner M."/>
            <person name="Loy A."/>
            <person name="Woyke T."/>
        </authorList>
    </citation>
    <scope>NUCLEOTIDE SEQUENCE [LARGE SCALE GENOMIC DNA]</scope>
    <source>
        <strain evidence="5">ATCC 19365 / DSM 765 / NCIMB 8382 / VKM B-1628</strain>
    </source>
</reference>
<evidence type="ECO:0000313" key="4">
    <source>
        <dbReference type="EMBL" id="AET68541.1"/>
    </source>
</evidence>
<name>G7WI93_DESOD</name>
<dbReference type="Proteomes" id="UP000006346">
    <property type="component" value="Chromosome"/>
</dbReference>
<dbReference type="GO" id="GO:0046872">
    <property type="term" value="F:metal ion binding"/>
    <property type="evidence" value="ECO:0007669"/>
    <property type="project" value="UniProtKB-KW"/>
</dbReference>
<dbReference type="InterPro" id="IPR036663">
    <property type="entry name" value="Fumarylacetoacetase_C_sf"/>
</dbReference>
<dbReference type="Gene3D" id="3.90.850.10">
    <property type="entry name" value="Fumarylacetoacetase-like, C-terminal domain"/>
    <property type="match status" value="1"/>
</dbReference>
<sequence length="207" mass="23198">MTIKNIFCVGRNYPLHAKELNNAIPSEPLLFSKPSHAVAEANNNEIILPQSYGEIHHELEFVIHISRSYEPGLKVDDLIDKIALGIDFTLRDVQNELKKKGYPWLLAKGFPNSAVLTTWTSFSGLEDFAKSDFTLEINEKEVQRGNIKDLLFDIPTLLEYIAKHFGLGEGDIIFTGTPAGVGPVSDGDHLVMKWNQTKMGEFTVKLK</sequence>
<dbReference type="SUPFAM" id="SSF56529">
    <property type="entry name" value="FAH"/>
    <property type="match status" value="1"/>
</dbReference>
<evidence type="ECO:0000256" key="2">
    <source>
        <dbReference type="ARBA" id="ARBA00022723"/>
    </source>
</evidence>
<dbReference type="KEGG" id="dor:Desor_3019"/>
<keyword evidence="5" id="KW-1185">Reference proteome</keyword>